<dbReference type="NCBIfam" id="NF045485">
    <property type="entry name" value="FPPsyn"/>
    <property type="match status" value="1"/>
</dbReference>
<reference evidence="8 9" key="1">
    <citation type="submission" date="2015-10" db="EMBL/GenBank/DDBJ databases">
        <title>Candidatus Desulfofervidus auxilii, a hydrogenotrophic sulfate-reducing bacterium involved in the thermophilic anaerobic oxidation of methane.</title>
        <authorList>
            <person name="Krukenberg V."/>
            <person name="Richter M."/>
            <person name="Wegener G."/>
        </authorList>
    </citation>
    <scope>NUCLEOTIDE SEQUENCE [LARGE SCALE GENOMIC DNA]</scope>
    <source>
        <strain evidence="8 9">HS1</strain>
    </source>
</reference>
<evidence type="ECO:0000256" key="2">
    <source>
        <dbReference type="ARBA" id="ARBA00006706"/>
    </source>
</evidence>
<dbReference type="PANTHER" id="PTHR43281">
    <property type="entry name" value="FARNESYL DIPHOSPHATE SYNTHASE"/>
    <property type="match status" value="1"/>
</dbReference>
<dbReference type="SUPFAM" id="SSF48576">
    <property type="entry name" value="Terpenoid synthases"/>
    <property type="match status" value="1"/>
</dbReference>
<accession>A0A7U4QMI1</accession>
<dbReference type="PROSITE" id="PS00723">
    <property type="entry name" value="POLYPRENYL_SYNTHASE_1"/>
    <property type="match status" value="1"/>
</dbReference>
<dbReference type="GO" id="GO:0046872">
    <property type="term" value="F:metal ion binding"/>
    <property type="evidence" value="ECO:0007669"/>
    <property type="project" value="UniProtKB-KW"/>
</dbReference>
<comment type="similarity">
    <text evidence="2 7">Belongs to the FPP/GGPP synthase family.</text>
</comment>
<sequence>MTFDLNAYLKERKLLVEEALEHYLPPQKGFYNPIVEAMRYSLFAGGKRLRPILCLAATEIVGGKKETALPVACALEMIHTYSLIHDDLPAMDNDDFRRGKPTNHRVFGEAMAILAGDGLLTEAFYLLTYPDLLAKIPPAQLVWISHLIAQAAGFRGMVSGQVMDLEATGKEIGLEELKAIHDHKTGALIRVAVESGAIIGGGNKTEVEALKEYGTQIGLAFQIVDDVLDIEGNPEDMGKNIGSDEPQQKATYPKLVGLNEAKEMAQTCIKRGIHALKPFGERAMPLKALAQYIIERRG</sequence>
<dbReference type="SFLD" id="SFLDS00005">
    <property type="entry name" value="Isoprenoid_Synthase_Type_I"/>
    <property type="match status" value="1"/>
</dbReference>
<dbReference type="AlphaFoldDB" id="A0A7U4QMI1"/>
<dbReference type="GO" id="GO:0005737">
    <property type="term" value="C:cytoplasm"/>
    <property type="evidence" value="ECO:0007669"/>
    <property type="project" value="UniProtKB-ARBA"/>
</dbReference>
<organism evidence="8 9">
    <name type="scientific">Desulfofervidus auxilii</name>
    <dbReference type="NCBI Taxonomy" id="1621989"/>
    <lineage>
        <taxon>Bacteria</taxon>
        <taxon>Pseudomonadati</taxon>
        <taxon>Thermodesulfobacteriota</taxon>
        <taxon>Candidatus Desulfofervidia</taxon>
        <taxon>Candidatus Desulfofervidales</taxon>
        <taxon>Candidatus Desulfofervidaceae</taxon>
        <taxon>Candidatus Desulfofervidus</taxon>
    </lineage>
</organism>
<dbReference type="KEGG" id="daw:HS1_002250"/>
<dbReference type="Gene3D" id="1.10.600.10">
    <property type="entry name" value="Farnesyl Diphosphate Synthase"/>
    <property type="match status" value="1"/>
</dbReference>
<dbReference type="CDD" id="cd00685">
    <property type="entry name" value="Trans_IPPS_HT"/>
    <property type="match status" value="1"/>
</dbReference>
<dbReference type="PROSITE" id="PS00444">
    <property type="entry name" value="POLYPRENYL_SYNTHASE_2"/>
    <property type="match status" value="1"/>
</dbReference>
<proteinExistence type="inferred from homology"/>
<keyword evidence="9" id="KW-1185">Reference proteome</keyword>
<evidence type="ECO:0000256" key="5">
    <source>
        <dbReference type="ARBA" id="ARBA00022842"/>
    </source>
</evidence>
<name>A0A7U4QMI1_DESA2</name>
<evidence type="ECO:0000256" key="1">
    <source>
        <dbReference type="ARBA" id="ARBA00001946"/>
    </source>
</evidence>
<gene>
    <name evidence="8" type="ORF">HS1_002250</name>
</gene>
<dbReference type="InterPro" id="IPR033749">
    <property type="entry name" value="Polyprenyl_synt_CS"/>
</dbReference>
<keyword evidence="5" id="KW-0460">Magnesium</keyword>
<dbReference type="FunFam" id="1.10.600.10:FF:000001">
    <property type="entry name" value="Geranylgeranyl diphosphate synthase"/>
    <property type="match status" value="1"/>
</dbReference>
<evidence type="ECO:0000256" key="6">
    <source>
        <dbReference type="ARBA" id="ARBA00023229"/>
    </source>
</evidence>
<dbReference type="Proteomes" id="UP000070560">
    <property type="component" value="Chromosome"/>
</dbReference>
<keyword evidence="3 7" id="KW-0808">Transferase</keyword>
<evidence type="ECO:0000313" key="9">
    <source>
        <dbReference type="Proteomes" id="UP000070560"/>
    </source>
</evidence>
<dbReference type="SFLD" id="SFLDG01017">
    <property type="entry name" value="Polyprenyl_Transferase_Like"/>
    <property type="match status" value="1"/>
</dbReference>
<evidence type="ECO:0000256" key="3">
    <source>
        <dbReference type="ARBA" id="ARBA00022679"/>
    </source>
</evidence>
<comment type="cofactor">
    <cofactor evidence="1">
        <name>Mg(2+)</name>
        <dbReference type="ChEBI" id="CHEBI:18420"/>
    </cofactor>
</comment>
<dbReference type="InterPro" id="IPR053378">
    <property type="entry name" value="Prenyl_diphosphate_synthase"/>
</dbReference>
<dbReference type="GO" id="GO:0016114">
    <property type="term" value="P:terpenoid biosynthetic process"/>
    <property type="evidence" value="ECO:0007669"/>
    <property type="project" value="UniProtKB-ARBA"/>
</dbReference>
<protein>
    <submittedName>
        <fullName evidence="8">Farnesyl-diphosphate synthase</fullName>
    </submittedName>
</protein>
<dbReference type="OrthoDB" id="9805316at2"/>
<keyword evidence="4" id="KW-0479">Metal-binding</keyword>
<dbReference type="Pfam" id="PF00348">
    <property type="entry name" value="polyprenyl_synt"/>
    <property type="match status" value="1"/>
</dbReference>
<dbReference type="PANTHER" id="PTHR43281:SF1">
    <property type="entry name" value="FARNESYL DIPHOSPHATE SYNTHASE"/>
    <property type="match status" value="1"/>
</dbReference>
<keyword evidence="6" id="KW-0414">Isoprene biosynthesis</keyword>
<evidence type="ECO:0000256" key="4">
    <source>
        <dbReference type="ARBA" id="ARBA00022723"/>
    </source>
</evidence>
<evidence type="ECO:0000313" key="8">
    <source>
        <dbReference type="EMBL" id="AMM42036.1"/>
    </source>
</evidence>
<dbReference type="RefSeq" id="WP_066065518.1">
    <property type="nucleotide sequence ID" value="NZ_CP013015.1"/>
</dbReference>
<dbReference type="EMBL" id="CP013015">
    <property type="protein sequence ID" value="AMM42036.1"/>
    <property type="molecule type" value="Genomic_DNA"/>
</dbReference>
<dbReference type="InterPro" id="IPR000092">
    <property type="entry name" value="Polyprenyl_synt"/>
</dbReference>
<dbReference type="InterPro" id="IPR008949">
    <property type="entry name" value="Isoprenoid_synthase_dom_sf"/>
</dbReference>
<evidence type="ECO:0000256" key="7">
    <source>
        <dbReference type="RuleBase" id="RU004466"/>
    </source>
</evidence>
<dbReference type="GO" id="GO:0004659">
    <property type="term" value="F:prenyltransferase activity"/>
    <property type="evidence" value="ECO:0007669"/>
    <property type="project" value="InterPro"/>
</dbReference>